<gene>
    <name evidence="2" type="primary">104</name>
    <name evidence="2" type="ORF">SEA_KUDEFRE_104</name>
</gene>
<dbReference type="KEGG" id="vg:70081170"/>
<keyword evidence="3" id="KW-1185">Reference proteome</keyword>
<protein>
    <submittedName>
        <fullName evidence="2">Uncharacterized protein</fullName>
    </submittedName>
</protein>
<name>A0AAE9C2E9_9CAUD</name>
<dbReference type="Proteomes" id="UP000827737">
    <property type="component" value="Segment"/>
</dbReference>
<organism evidence="2 3">
    <name type="scientific">Gordonia phage Kudefre</name>
    <dbReference type="NCBI Taxonomy" id="2885975"/>
    <lineage>
        <taxon>Viruses</taxon>
        <taxon>Duplodnaviria</taxon>
        <taxon>Heunggongvirae</taxon>
        <taxon>Uroviricota</taxon>
        <taxon>Caudoviricetes</taxon>
        <taxon>Deeyouvirinae</taxon>
        <taxon>Octobienvirus</taxon>
        <taxon>Octobienvirus kudefre</taxon>
    </lineage>
</organism>
<dbReference type="RefSeq" id="YP_010246618.1">
    <property type="nucleotide sequence ID" value="NC_060136.1"/>
</dbReference>
<accession>A0AAE9C2E9</accession>
<evidence type="ECO:0000313" key="2">
    <source>
        <dbReference type="EMBL" id="UDL15323.1"/>
    </source>
</evidence>
<dbReference type="GeneID" id="70081170"/>
<proteinExistence type="predicted"/>
<evidence type="ECO:0000256" key="1">
    <source>
        <dbReference type="SAM" id="MobiDB-lite"/>
    </source>
</evidence>
<sequence>MGFRDLFTPRTKRQKKAKGKGEQLGRAIGELSVSAQDFTVSRLDTITPRTYGKSPVSSVPAVKTRPAIQPRPAAKPRSYDRPSYSGYDDSSAAISAATAVAVSSSYSSPSYSSCDSSSSSSFSSDAGCSF</sequence>
<reference evidence="2 3" key="1">
    <citation type="submission" date="2021-09" db="EMBL/GenBank/DDBJ databases">
        <authorList>
            <person name="DeLeon-Fernandez R.L."/>
            <person name="Alejandro-Iglesias T.M."/>
            <person name="Baez-Cruz V.A."/>
            <person name="Bragalone-Rodriguez T."/>
            <person name="Braun-Zayas A."/>
            <person name="Carattini-Rivera A.Z."/>
            <person name="Castello-Casta F.M."/>
            <person name="Delgado-Torres D.N."/>
            <person name="Lopez-Castro L."/>
            <person name="Rivera-Torres A.P."/>
            <person name="Rodriguez-Diaz E.A."/>
            <person name="Tejas-Delatorre P.J."/>
            <person name="Torres-Carro S.E."/>
            <person name="Tristani-Rodriguez M."/>
            <person name="Vazquez E."/>
            <person name="Molloy S.D."/>
            <person name="Garlena R.A."/>
            <person name="Russell D.A."/>
            <person name="Jacobs-Sera D."/>
            <person name="Hatfull G.F."/>
        </authorList>
    </citation>
    <scope>NUCLEOTIDE SEQUENCE [LARGE SCALE GENOMIC DNA]</scope>
</reference>
<dbReference type="EMBL" id="OK040786">
    <property type="protein sequence ID" value="UDL15323.1"/>
    <property type="molecule type" value="Genomic_DNA"/>
</dbReference>
<feature type="region of interest" description="Disordered" evidence="1">
    <location>
        <begin position="1"/>
        <end position="23"/>
    </location>
</feature>
<feature type="region of interest" description="Disordered" evidence="1">
    <location>
        <begin position="105"/>
        <end position="130"/>
    </location>
</feature>
<evidence type="ECO:0000313" key="3">
    <source>
        <dbReference type="Proteomes" id="UP000827737"/>
    </source>
</evidence>
<feature type="region of interest" description="Disordered" evidence="1">
    <location>
        <begin position="49"/>
        <end position="89"/>
    </location>
</feature>